<organism evidence="1 2">
    <name type="scientific">Deminuibacter soli</name>
    <dbReference type="NCBI Taxonomy" id="2291815"/>
    <lineage>
        <taxon>Bacteria</taxon>
        <taxon>Pseudomonadati</taxon>
        <taxon>Bacteroidota</taxon>
        <taxon>Chitinophagia</taxon>
        <taxon>Chitinophagales</taxon>
        <taxon>Chitinophagaceae</taxon>
        <taxon>Deminuibacter</taxon>
    </lineage>
</organism>
<comment type="caution">
    <text evidence="1">The sequence shown here is derived from an EMBL/GenBank/DDBJ whole genome shotgun (WGS) entry which is preliminary data.</text>
</comment>
<dbReference type="EMBL" id="QTJU01000006">
    <property type="protein sequence ID" value="RFM27201.1"/>
    <property type="molecule type" value="Genomic_DNA"/>
</dbReference>
<dbReference type="Gene3D" id="3.40.50.2000">
    <property type="entry name" value="Glycogen Phosphorylase B"/>
    <property type="match status" value="1"/>
</dbReference>
<dbReference type="GO" id="GO:0016740">
    <property type="term" value="F:transferase activity"/>
    <property type="evidence" value="ECO:0007669"/>
    <property type="project" value="UniProtKB-KW"/>
</dbReference>
<keyword evidence="2" id="KW-1185">Reference proteome</keyword>
<evidence type="ECO:0000313" key="1">
    <source>
        <dbReference type="EMBL" id="RFM27201.1"/>
    </source>
</evidence>
<name>A0A3E1NH67_9BACT</name>
<accession>A0A3E1NH67</accession>
<dbReference type="SUPFAM" id="SSF53756">
    <property type="entry name" value="UDP-Glycosyltransferase/glycogen phosphorylase"/>
    <property type="match status" value="1"/>
</dbReference>
<gene>
    <name evidence="1" type="ORF">DXN05_17235</name>
</gene>
<sequence length="356" mass="40334">MADRFYKLPALAAAGIHIHLHCFGDDAAPLPPCLTQYCASVHVYPHSRISAATILQLPCMVASRKNEQLFQRLLHDDYPVLMEGIHCTALLLDDRFAGRRCFVRLQQVQHRSYQQQARQSANLLRKWYYRHQASLLLQHEQRIAGKAVFITSLDADADFYREYMQYRHTAVLPLFIPQQQVNSEEGSGSYCLYHGDLSAGHNEQAASWLLNQVCRNIDVPLVIAGCNPSPRLQQQARQWTNTCVVANPSAPELQDIIRKAHIHLLPSFTNTGVPGKLLNALFNGRHCIAHAPVLRSTGLSAICHAAGVTAQWIQQISALYRQPFTLRDITLRKQVLLQRYNNAGNAATFIQWIWER</sequence>
<reference evidence="1 2" key="1">
    <citation type="submission" date="2018-08" db="EMBL/GenBank/DDBJ databases">
        <title>Chitinophagaceae sp. K23C18032701, a novel bacterium isolated from forest soil.</title>
        <authorList>
            <person name="Wang C."/>
        </authorList>
    </citation>
    <scope>NUCLEOTIDE SEQUENCE [LARGE SCALE GENOMIC DNA]</scope>
    <source>
        <strain evidence="1 2">K23C18032701</strain>
    </source>
</reference>
<dbReference type="Pfam" id="PF13692">
    <property type="entry name" value="Glyco_trans_1_4"/>
    <property type="match status" value="1"/>
</dbReference>
<protein>
    <submittedName>
        <fullName evidence="1">Glycosyltransferase</fullName>
    </submittedName>
</protein>
<proteinExistence type="predicted"/>
<dbReference type="Proteomes" id="UP000261284">
    <property type="component" value="Unassembled WGS sequence"/>
</dbReference>
<dbReference type="AlphaFoldDB" id="A0A3E1NH67"/>
<keyword evidence="1" id="KW-0808">Transferase</keyword>
<evidence type="ECO:0000313" key="2">
    <source>
        <dbReference type="Proteomes" id="UP000261284"/>
    </source>
</evidence>